<keyword evidence="1" id="KW-0503">Monooxygenase</keyword>
<keyword evidence="1" id="KW-0560">Oxidoreductase</keyword>
<dbReference type="InterPro" id="IPR051209">
    <property type="entry name" value="FAD-bind_Monooxygenase_sf"/>
</dbReference>
<dbReference type="Proteomes" id="UP000051260">
    <property type="component" value="Unassembled WGS sequence"/>
</dbReference>
<accession>A0A0P1IFW2</accession>
<sequence>MKHSTNMLIVGAGFSGLVMAIEARKRGISDIAILEKAGDIGGTWRENTYPGVACDIPSHLYSMATHLNPNWSRAYAGGAEIQAYLQKVCRDEGLYDLCHFHQQLKSARWDGERWQVETEDGRHWTARFLVSAIGALHLPDVPDIPGADSFPGPAFHSAEWDHDVVLAGKRIAVVGTGASAVQFVPEIAKTAAQVTIFQRTAPYVLPRPDGPIAPWVRTLYNLIPLLPRIRRKLVYMIFEYRHRVFRGEERMVNFAMKMWRNGLDKAITDPVQRERLTPDYRIGCKRILSSNDWYTALARDNVTVIPHGVATIEGDQIIATDGSRVQADVLIWGTGFHVTDVVERLDITGTDGVTLRDVWAEGMQANLGTAIAGLPNFFILLGPHTGLGHNSVVLMIEAQVRHIGRVLDQMQRDSLHAITPDAAKQAAFTQEMRDRHSDSVWQAGGCTSWYQDAQGRNTTLWPGTVSEYEKRMAQSGLEQYHPAPPQGGDR</sequence>
<dbReference type="GO" id="GO:0033767">
    <property type="term" value="F:4-hydroxyacetophenone monooxygenase activity"/>
    <property type="evidence" value="ECO:0007669"/>
    <property type="project" value="UniProtKB-EC"/>
</dbReference>
<reference evidence="2" key="1">
    <citation type="submission" date="2015-09" db="EMBL/GenBank/DDBJ databases">
        <authorList>
            <person name="Rodrigo-Torres L."/>
            <person name="Arahal D.R."/>
        </authorList>
    </citation>
    <scope>NUCLEOTIDE SEQUENCE [LARGE SCALE GENOMIC DNA]</scope>
    <source>
        <strain evidence="2">CECT 5091</strain>
    </source>
</reference>
<dbReference type="AlphaFoldDB" id="A0A0P1IFW2"/>
<keyword evidence="2" id="KW-1185">Reference proteome</keyword>
<dbReference type="Pfam" id="PF13738">
    <property type="entry name" value="Pyr_redox_3"/>
    <property type="match status" value="1"/>
</dbReference>
<name>A0A0P1IFW2_9RHOB</name>
<dbReference type="PRINTS" id="PR00411">
    <property type="entry name" value="PNDRDTASEI"/>
</dbReference>
<evidence type="ECO:0000313" key="1">
    <source>
        <dbReference type="EMBL" id="CUK10375.1"/>
    </source>
</evidence>
<evidence type="ECO:0000313" key="2">
    <source>
        <dbReference type="Proteomes" id="UP000051260"/>
    </source>
</evidence>
<dbReference type="RefSeq" id="WP_058282967.1">
    <property type="nucleotide sequence ID" value="NZ_CYUD01000010.1"/>
</dbReference>
<dbReference type="SUPFAM" id="SSF51905">
    <property type="entry name" value="FAD/NAD(P)-binding domain"/>
    <property type="match status" value="2"/>
</dbReference>
<dbReference type="EMBL" id="CYUD01000010">
    <property type="protein sequence ID" value="CUK10375.1"/>
    <property type="molecule type" value="Genomic_DNA"/>
</dbReference>
<gene>
    <name evidence="1" type="primary">hapE</name>
    <name evidence="1" type="ORF">RUE5091_03306</name>
</gene>
<dbReference type="STRING" id="1715692.RUE5091_03306"/>
<protein>
    <submittedName>
        <fullName evidence="1">4-hydroxyacetophenone monooxygenase</fullName>
        <ecNumber evidence="1">1.14.13.84</ecNumber>
    </submittedName>
</protein>
<dbReference type="EC" id="1.14.13.84" evidence="1"/>
<dbReference type="InterPro" id="IPR036188">
    <property type="entry name" value="FAD/NAD-bd_sf"/>
</dbReference>
<dbReference type="OrthoDB" id="312624at2"/>
<dbReference type="Gene3D" id="3.50.50.60">
    <property type="entry name" value="FAD/NAD(P)-binding domain"/>
    <property type="match status" value="3"/>
</dbReference>
<dbReference type="PANTHER" id="PTHR42877:SF4">
    <property type="entry name" value="FAD_NAD(P)-BINDING DOMAIN-CONTAINING PROTEIN-RELATED"/>
    <property type="match status" value="1"/>
</dbReference>
<dbReference type="PANTHER" id="PTHR42877">
    <property type="entry name" value="L-ORNITHINE N(5)-MONOOXYGENASE-RELATED"/>
    <property type="match status" value="1"/>
</dbReference>
<proteinExistence type="predicted"/>
<organism evidence="1 2">
    <name type="scientific">Ruegeria denitrificans</name>
    <dbReference type="NCBI Taxonomy" id="1715692"/>
    <lineage>
        <taxon>Bacteria</taxon>
        <taxon>Pseudomonadati</taxon>
        <taxon>Pseudomonadota</taxon>
        <taxon>Alphaproteobacteria</taxon>
        <taxon>Rhodobacterales</taxon>
        <taxon>Roseobacteraceae</taxon>
        <taxon>Ruegeria</taxon>
    </lineage>
</organism>